<keyword evidence="3" id="KW-1185">Reference proteome</keyword>
<sequence>MVFRHPLKEAHGGASIPGIAGDIVELTGSPRRHEEPVGAAGALRMIFRHRREGFDHRLPLVAMKLFLRGIDEPGIAVLGLAVGRLGGIAEDRRGKQEKTKQKSEKDRSHDLHQGFKFIEKIQSL</sequence>
<evidence type="ECO:0000313" key="2">
    <source>
        <dbReference type="EMBL" id="TRO84016.1"/>
    </source>
</evidence>
<dbReference type="AlphaFoldDB" id="A0A550JLC2"/>
<feature type="region of interest" description="Disordered" evidence="1">
    <location>
        <begin position="89"/>
        <end position="113"/>
    </location>
</feature>
<reference evidence="2 3" key="1">
    <citation type="submission" date="2019-07" db="EMBL/GenBank/DDBJ databases">
        <title>Insights of Desulfuromonas acetexigens electromicrobiology.</title>
        <authorList>
            <person name="Katuri K."/>
            <person name="Sapireddy V."/>
            <person name="Shaw D.R."/>
            <person name="Saikaly P."/>
        </authorList>
    </citation>
    <scope>NUCLEOTIDE SEQUENCE [LARGE SCALE GENOMIC DNA]</scope>
    <source>
        <strain evidence="2 3">2873</strain>
    </source>
</reference>
<evidence type="ECO:0000256" key="1">
    <source>
        <dbReference type="SAM" id="MobiDB-lite"/>
    </source>
</evidence>
<accession>A0A550JLC2</accession>
<organism evidence="2 3">
    <name type="scientific">Trichloromonas acetexigens</name>
    <dbReference type="NCBI Taxonomy" id="38815"/>
    <lineage>
        <taxon>Bacteria</taxon>
        <taxon>Pseudomonadati</taxon>
        <taxon>Thermodesulfobacteriota</taxon>
        <taxon>Desulfuromonadia</taxon>
        <taxon>Desulfuromonadales</taxon>
        <taxon>Trichloromonadaceae</taxon>
        <taxon>Trichloromonas</taxon>
    </lineage>
</organism>
<name>A0A550JLC2_9BACT</name>
<comment type="caution">
    <text evidence="2">The sequence shown here is derived from an EMBL/GenBank/DDBJ whole genome shotgun (WGS) entry which is preliminary data.</text>
</comment>
<protein>
    <submittedName>
        <fullName evidence="2">Uncharacterized protein</fullName>
    </submittedName>
</protein>
<dbReference type="Proteomes" id="UP000317155">
    <property type="component" value="Unassembled WGS sequence"/>
</dbReference>
<gene>
    <name evidence="2" type="ORF">FL622_02220</name>
</gene>
<evidence type="ECO:0000313" key="3">
    <source>
        <dbReference type="Proteomes" id="UP000317155"/>
    </source>
</evidence>
<proteinExistence type="predicted"/>
<dbReference type="EMBL" id="VJVV01000001">
    <property type="protein sequence ID" value="TRO84016.1"/>
    <property type="molecule type" value="Genomic_DNA"/>
</dbReference>